<dbReference type="Proteomes" id="UP000571084">
    <property type="component" value="Unassembled WGS sequence"/>
</dbReference>
<comment type="caution">
    <text evidence="1">The sequence shown here is derived from an EMBL/GenBank/DDBJ whole genome shotgun (WGS) entry which is preliminary data.</text>
</comment>
<dbReference type="RefSeq" id="WP_168055727.1">
    <property type="nucleotide sequence ID" value="NZ_JAAOZT010000007.1"/>
</dbReference>
<name>A0A840RSN8_9BURK</name>
<gene>
    <name evidence="1" type="ORF">HNR39_002667</name>
</gene>
<dbReference type="AlphaFoldDB" id="A0A840RSN8"/>
<accession>A0A840RSN8</accession>
<protein>
    <submittedName>
        <fullName evidence="1">Uncharacterized protein</fullName>
    </submittedName>
</protein>
<organism evidence="1 2">
    <name type="scientific">Glaciimonas immobilis</name>
    <dbReference type="NCBI Taxonomy" id="728004"/>
    <lineage>
        <taxon>Bacteria</taxon>
        <taxon>Pseudomonadati</taxon>
        <taxon>Pseudomonadota</taxon>
        <taxon>Betaproteobacteria</taxon>
        <taxon>Burkholderiales</taxon>
        <taxon>Oxalobacteraceae</taxon>
        <taxon>Glaciimonas</taxon>
    </lineage>
</organism>
<dbReference type="EMBL" id="JACHHQ010000005">
    <property type="protein sequence ID" value="MBB5200825.1"/>
    <property type="molecule type" value="Genomic_DNA"/>
</dbReference>
<evidence type="ECO:0000313" key="1">
    <source>
        <dbReference type="EMBL" id="MBB5200825.1"/>
    </source>
</evidence>
<evidence type="ECO:0000313" key="2">
    <source>
        <dbReference type="Proteomes" id="UP000571084"/>
    </source>
</evidence>
<sequence length="126" mass="13965">MTFDITADISRQRSGDKKIVKLFDSGLDVMYPLVAWIVGRNIPVSFTRGGQEGPCPCKDLDVHTLPEPLPLIVSYHNINLLRQSHGYESLHLAIRNSDDGTISVSAHTYDPNTGESSAKTVWRKGE</sequence>
<reference evidence="1 2" key="1">
    <citation type="submission" date="2020-08" db="EMBL/GenBank/DDBJ databases">
        <title>Genomic Encyclopedia of Type Strains, Phase IV (KMG-IV): sequencing the most valuable type-strain genomes for metagenomic binning, comparative biology and taxonomic classification.</title>
        <authorList>
            <person name="Goeker M."/>
        </authorList>
    </citation>
    <scope>NUCLEOTIDE SEQUENCE [LARGE SCALE GENOMIC DNA]</scope>
    <source>
        <strain evidence="1 2">DSM 23240</strain>
    </source>
</reference>
<proteinExistence type="predicted"/>
<keyword evidence="2" id="KW-1185">Reference proteome</keyword>